<keyword evidence="5" id="KW-1185">Reference proteome</keyword>
<sequence>MSTAAQDEFNALANAQHHSPRTHPEDASSFSDNDGTTLHSDHTDEPQRALSPRSPSSMPSMTYTIPNNVSFNANTGPKGVIADARSFETAKKRSFRQTLQAFSNGQSPPLFGRNKKNAFDFSREKSPSPDMSADDDDDFMRTWRQNRLDELASMKSEVSTKRRSPSKRKYGGLVAVDPSGYLDAVEKVASDTIVVVLIYDHESLESAKVEDALDKLAQKYNTTRFVKLHQIEAEMDEIAVPGILAYKGGECFANLVSLVNEMPASRDMNQANLEWLLQQHKILL</sequence>
<accession>A0A8H3GAX1</accession>
<protein>
    <recommendedName>
        <fullName evidence="3">Phosducin domain-containing protein</fullName>
    </recommendedName>
</protein>
<feature type="domain" description="Phosducin" evidence="3">
    <location>
        <begin position="72"/>
        <end position="282"/>
    </location>
</feature>
<evidence type="ECO:0000256" key="2">
    <source>
        <dbReference type="SAM" id="MobiDB-lite"/>
    </source>
</evidence>
<reference evidence="4" key="1">
    <citation type="submission" date="2021-03" db="EMBL/GenBank/DDBJ databases">
        <authorList>
            <person name="Tagirdzhanova G."/>
        </authorList>
    </citation>
    <scope>NUCLEOTIDE SEQUENCE</scope>
</reference>
<dbReference type="CDD" id="cd02987">
    <property type="entry name" value="Phd_like_Phd"/>
    <property type="match status" value="1"/>
</dbReference>
<dbReference type="SUPFAM" id="SSF52833">
    <property type="entry name" value="Thioredoxin-like"/>
    <property type="match status" value="1"/>
</dbReference>
<dbReference type="Pfam" id="PF02114">
    <property type="entry name" value="Phosducin"/>
    <property type="match status" value="1"/>
</dbReference>
<evidence type="ECO:0000313" key="4">
    <source>
        <dbReference type="EMBL" id="CAF9938144.1"/>
    </source>
</evidence>
<dbReference type="InterPro" id="IPR024253">
    <property type="entry name" value="Phosducin_thioredoxin-like_dom"/>
</dbReference>
<dbReference type="EMBL" id="CAJPDS010000109">
    <property type="protein sequence ID" value="CAF9938144.1"/>
    <property type="molecule type" value="Genomic_DNA"/>
</dbReference>
<evidence type="ECO:0000256" key="1">
    <source>
        <dbReference type="ARBA" id="ARBA00009686"/>
    </source>
</evidence>
<proteinExistence type="inferred from homology"/>
<dbReference type="OrthoDB" id="70588at2759"/>
<organism evidence="4 5">
    <name type="scientific">Heterodermia speciosa</name>
    <dbReference type="NCBI Taxonomy" id="116794"/>
    <lineage>
        <taxon>Eukaryota</taxon>
        <taxon>Fungi</taxon>
        <taxon>Dikarya</taxon>
        <taxon>Ascomycota</taxon>
        <taxon>Pezizomycotina</taxon>
        <taxon>Lecanoromycetes</taxon>
        <taxon>OSLEUM clade</taxon>
        <taxon>Lecanoromycetidae</taxon>
        <taxon>Caliciales</taxon>
        <taxon>Physciaceae</taxon>
        <taxon>Heterodermia</taxon>
    </lineage>
</organism>
<comment type="caution">
    <text evidence="4">The sequence shown here is derived from an EMBL/GenBank/DDBJ whole genome shotgun (WGS) entry which is preliminary data.</text>
</comment>
<dbReference type="Proteomes" id="UP000664521">
    <property type="component" value="Unassembled WGS sequence"/>
</dbReference>
<dbReference type="AlphaFoldDB" id="A0A8H3GAX1"/>
<evidence type="ECO:0000313" key="5">
    <source>
        <dbReference type="Proteomes" id="UP000664521"/>
    </source>
</evidence>
<dbReference type="InterPro" id="IPR036249">
    <property type="entry name" value="Thioredoxin-like_sf"/>
</dbReference>
<feature type="compositionally biased region" description="Polar residues" evidence="2">
    <location>
        <begin position="62"/>
        <end position="73"/>
    </location>
</feature>
<feature type="region of interest" description="Disordered" evidence="2">
    <location>
        <begin position="1"/>
        <end position="73"/>
    </location>
</feature>
<dbReference type="Gene3D" id="3.40.30.10">
    <property type="entry name" value="Glutaredoxin"/>
    <property type="match status" value="1"/>
</dbReference>
<evidence type="ECO:0000259" key="3">
    <source>
        <dbReference type="Pfam" id="PF02114"/>
    </source>
</evidence>
<dbReference type="PANTHER" id="PTHR46052">
    <property type="entry name" value="PHOSDUCIN-LIKE PROTEIN"/>
    <property type="match status" value="1"/>
</dbReference>
<name>A0A8H3GAX1_9LECA</name>
<dbReference type="PANTHER" id="PTHR46052:SF1">
    <property type="entry name" value="PHOSDUCIN-LIKE PROTEIN"/>
    <property type="match status" value="1"/>
</dbReference>
<comment type="similarity">
    <text evidence="1">Belongs to the phosducin family.</text>
</comment>
<dbReference type="InterPro" id="IPR001200">
    <property type="entry name" value="Phosducin"/>
</dbReference>
<feature type="compositionally biased region" description="Low complexity" evidence="2">
    <location>
        <begin position="51"/>
        <end position="61"/>
    </location>
</feature>
<gene>
    <name evidence="4" type="ORF">HETSPECPRED_000784</name>
</gene>
<feature type="compositionally biased region" description="Polar residues" evidence="2">
    <location>
        <begin position="28"/>
        <end position="38"/>
    </location>
</feature>
<dbReference type="InterPro" id="IPR051499">
    <property type="entry name" value="Phosducin-like_reg"/>
</dbReference>
<dbReference type="GO" id="GO:0008277">
    <property type="term" value="P:regulation of G protein-coupled receptor signaling pathway"/>
    <property type="evidence" value="ECO:0007669"/>
    <property type="project" value="InterPro"/>
</dbReference>